<evidence type="ECO:0000256" key="4">
    <source>
        <dbReference type="ARBA" id="ARBA00022692"/>
    </source>
</evidence>
<evidence type="ECO:0000256" key="5">
    <source>
        <dbReference type="ARBA" id="ARBA00022989"/>
    </source>
</evidence>
<comment type="similarity">
    <text evidence="2">Belongs to the Rht family.</text>
</comment>
<keyword evidence="5 7" id="KW-1133">Transmembrane helix</keyword>
<accession>A0A2I1RKI3</accession>
<evidence type="ECO:0000256" key="6">
    <source>
        <dbReference type="ARBA" id="ARBA00023136"/>
    </source>
</evidence>
<dbReference type="EMBL" id="PKJS01000002">
    <property type="protein sequence ID" value="PKZ69608.1"/>
    <property type="molecule type" value="Genomic_DNA"/>
</dbReference>
<dbReference type="PANTHER" id="PTHR30086:SF14">
    <property type="entry name" value="HOMOSERINE_HOMOSERINE LACTONE EFFLUX PROTEIN"/>
    <property type="match status" value="1"/>
</dbReference>
<dbReference type="InterPro" id="IPR001123">
    <property type="entry name" value="LeuE-type"/>
</dbReference>
<evidence type="ECO:0000256" key="3">
    <source>
        <dbReference type="ARBA" id="ARBA00022475"/>
    </source>
</evidence>
<dbReference type="PANTHER" id="PTHR30086">
    <property type="entry name" value="ARGININE EXPORTER PROTEIN ARGO"/>
    <property type="match status" value="1"/>
</dbReference>
<dbReference type="Pfam" id="PF01810">
    <property type="entry name" value="LysE"/>
    <property type="match status" value="1"/>
</dbReference>
<name>A0A2I1RKI3_FAUOS</name>
<feature type="transmembrane region" description="Helical" evidence="7">
    <location>
        <begin position="40"/>
        <end position="64"/>
    </location>
</feature>
<keyword evidence="4 7" id="KW-0812">Transmembrane</keyword>
<evidence type="ECO:0000256" key="7">
    <source>
        <dbReference type="SAM" id="Phobius"/>
    </source>
</evidence>
<evidence type="ECO:0000256" key="2">
    <source>
        <dbReference type="ARBA" id="ARBA00007928"/>
    </source>
</evidence>
<comment type="caution">
    <text evidence="8">The sequence shown here is derived from an EMBL/GenBank/DDBJ whole genome shotgun (WGS) entry which is preliminary data.</text>
</comment>
<organism evidence="8 9">
    <name type="scientific">Faucicola osloensis</name>
    <name type="common">Moraxella osloensis</name>
    <dbReference type="NCBI Taxonomy" id="34062"/>
    <lineage>
        <taxon>Bacteria</taxon>
        <taxon>Pseudomonadati</taxon>
        <taxon>Pseudomonadota</taxon>
        <taxon>Gammaproteobacteria</taxon>
        <taxon>Moraxellales</taxon>
        <taxon>Moraxellaceae</taxon>
        <taxon>Faucicola</taxon>
    </lineage>
</organism>
<dbReference type="GO" id="GO:0005886">
    <property type="term" value="C:plasma membrane"/>
    <property type="evidence" value="ECO:0007669"/>
    <property type="project" value="UniProtKB-SubCell"/>
</dbReference>
<dbReference type="RefSeq" id="WP_101963663.1">
    <property type="nucleotide sequence ID" value="NZ_PKJS01000002.1"/>
</dbReference>
<keyword evidence="3" id="KW-1003">Cell membrane</keyword>
<gene>
    <name evidence="8" type="ORF">CYJ96_01515</name>
</gene>
<evidence type="ECO:0000313" key="9">
    <source>
        <dbReference type="Proteomes" id="UP000234914"/>
    </source>
</evidence>
<comment type="subcellular location">
    <subcellularLocation>
        <location evidence="1">Cell membrane</location>
        <topology evidence="1">Multi-pass membrane protein</topology>
    </subcellularLocation>
</comment>
<keyword evidence="6 7" id="KW-0472">Membrane</keyword>
<evidence type="ECO:0000313" key="8">
    <source>
        <dbReference type="EMBL" id="PKZ69608.1"/>
    </source>
</evidence>
<feature type="transmembrane region" description="Helical" evidence="7">
    <location>
        <begin position="70"/>
        <end position="88"/>
    </location>
</feature>
<dbReference type="AlphaFoldDB" id="A0A2I1RKI3"/>
<reference evidence="8 9" key="1">
    <citation type="submission" date="2017-12" db="EMBL/GenBank/DDBJ databases">
        <title>Phylogenetic diversity of female urinary microbiome.</title>
        <authorList>
            <person name="Thomas-White K."/>
            <person name="Wolfe A.J."/>
        </authorList>
    </citation>
    <scope>NUCLEOTIDE SEQUENCE [LARGE SCALE GENOMIC DNA]</scope>
    <source>
        <strain evidence="8 9">UMB0416</strain>
    </source>
</reference>
<sequence>MTLQNFLFFLISTCLISAAPGSNMLLAFQFGVNYGIKKTLWTLAGLSMGLFILLTTSLLGLGLISTNAPFLLAIIKVVGALYLAYLGIKSWRQADSELHSDQLQVIPTPAQLFKTGVWVSLSNPKAILFFAAFFPKFINFSAPLLPQYLTLTVGFFMIEITWQLVYTMSGKKLSDWLQLGNRLMWLNRLCGLIFIIIAMALITEIFWH</sequence>
<feature type="transmembrane region" description="Helical" evidence="7">
    <location>
        <begin position="189"/>
        <end position="207"/>
    </location>
</feature>
<proteinExistence type="inferred from homology"/>
<evidence type="ECO:0000256" key="1">
    <source>
        <dbReference type="ARBA" id="ARBA00004651"/>
    </source>
</evidence>
<feature type="transmembrane region" description="Helical" evidence="7">
    <location>
        <begin position="148"/>
        <end position="168"/>
    </location>
</feature>
<feature type="transmembrane region" description="Helical" evidence="7">
    <location>
        <begin position="6"/>
        <end position="28"/>
    </location>
</feature>
<dbReference type="PIRSF" id="PIRSF006324">
    <property type="entry name" value="LeuE"/>
    <property type="match status" value="1"/>
</dbReference>
<dbReference type="Proteomes" id="UP000234914">
    <property type="component" value="Unassembled WGS sequence"/>
</dbReference>
<dbReference type="GO" id="GO:0042970">
    <property type="term" value="F:homoserine transmembrane transporter activity"/>
    <property type="evidence" value="ECO:0007669"/>
    <property type="project" value="TreeGrafter"/>
</dbReference>
<protein>
    <submittedName>
        <fullName evidence="8">LysE family translocator</fullName>
    </submittedName>
</protein>